<keyword evidence="1" id="KW-0472">Membrane</keyword>
<evidence type="ECO:0000313" key="2">
    <source>
        <dbReference type="EMBL" id="CEG23756.1"/>
    </source>
</evidence>
<accession>A0A098ER34</accession>
<feature type="transmembrane region" description="Helical" evidence="1">
    <location>
        <begin position="21"/>
        <end position="40"/>
    </location>
</feature>
<dbReference type="RefSeq" id="WP_052652699.1">
    <property type="nucleotide sequence ID" value="NZ_CCXS01000001.1"/>
</dbReference>
<feature type="transmembrane region" description="Helical" evidence="1">
    <location>
        <begin position="138"/>
        <end position="159"/>
    </location>
</feature>
<dbReference type="AlphaFoldDB" id="A0A098ER34"/>
<feature type="transmembrane region" description="Helical" evidence="1">
    <location>
        <begin position="166"/>
        <end position="190"/>
    </location>
</feature>
<reference evidence="2 3" key="1">
    <citation type="submission" date="2014-09" db="EMBL/GenBank/DDBJ databases">
        <authorList>
            <person name="Urmite Genomes Urmite Genomes"/>
        </authorList>
    </citation>
    <scope>NUCLEOTIDE SEQUENCE [LARGE SCALE GENOMIC DNA]</scope>
    <source>
        <strain evidence="2 3">ES2</strain>
    </source>
</reference>
<sequence>MKSVKLYPKIARDSFLEQFKWSIWFFSFLTLAHVIGMFIANRNDANVEGFFVFSSYSAAIFMLVCGIIAAFGFMAYFVQQGISRKDMFFGVVIGAFGLTIAVTVVPLAIHAIEHLISNFISMPVKSDSLTIFERTSGWFSAIGVFFLNVFTYYLVGWLIGIGYYRFNWLIGLGFVGLAIVALSLNGFFWGEAGLSTIIPWIPYILTETSLLMSVIGSLLLIAVLIIATRMLTKRIPIKL</sequence>
<evidence type="ECO:0000313" key="3">
    <source>
        <dbReference type="Proteomes" id="UP000043699"/>
    </source>
</evidence>
<dbReference type="STRING" id="1499687.BN1080_02760"/>
<feature type="transmembrane region" description="Helical" evidence="1">
    <location>
        <begin position="52"/>
        <end position="76"/>
    </location>
</feature>
<protein>
    <recommendedName>
        <fullName evidence="4">ABC-2 family transporter protein</fullName>
    </recommendedName>
</protein>
<evidence type="ECO:0000256" key="1">
    <source>
        <dbReference type="SAM" id="Phobius"/>
    </source>
</evidence>
<dbReference type="OrthoDB" id="2388713at2"/>
<gene>
    <name evidence="2" type="ORF">BN1080_02760</name>
</gene>
<evidence type="ECO:0008006" key="4">
    <source>
        <dbReference type="Google" id="ProtNLM"/>
    </source>
</evidence>
<proteinExistence type="predicted"/>
<dbReference type="EMBL" id="CCXS01000001">
    <property type="protein sequence ID" value="CEG23756.1"/>
    <property type="molecule type" value="Genomic_DNA"/>
</dbReference>
<keyword evidence="1" id="KW-0812">Transmembrane</keyword>
<organism evidence="2 3">
    <name type="scientific">Planococcus massiliensis</name>
    <dbReference type="NCBI Taxonomy" id="1499687"/>
    <lineage>
        <taxon>Bacteria</taxon>
        <taxon>Bacillati</taxon>
        <taxon>Bacillota</taxon>
        <taxon>Bacilli</taxon>
        <taxon>Bacillales</taxon>
        <taxon>Caryophanaceae</taxon>
        <taxon>Planococcus</taxon>
    </lineage>
</organism>
<feature type="transmembrane region" description="Helical" evidence="1">
    <location>
        <begin position="210"/>
        <end position="231"/>
    </location>
</feature>
<feature type="transmembrane region" description="Helical" evidence="1">
    <location>
        <begin position="88"/>
        <end position="112"/>
    </location>
</feature>
<keyword evidence="3" id="KW-1185">Reference proteome</keyword>
<name>A0A098ER34_9BACL</name>
<keyword evidence="1" id="KW-1133">Transmembrane helix</keyword>
<dbReference type="Proteomes" id="UP000043699">
    <property type="component" value="Unassembled WGS sequence"/>
</dbReference>